<dbReference type="OMA" id="LYVECHI"/>
<comment type="caution">
    <text evidence="14">The sequence shown here is derived from an EMBL/GenBank/DDBJ whole genome shotgun (WGS) entry which is preliminary data.</text>
</comment>
<evidence type="ECO:0000256" key="5">
    <source>
        <dbReference type="ARBA" id="ARBA00013229"/>
    </source>
</evidence>
<dbReference type="EMBL" id="CM035419">
    <property type="protein sequence ID" value="KAH7415828.1"/>
    <property type="molecule type" value="Genomic_DNA"/>
</dbReference>
<dbReference type="PROSITE" id="PS00503">
    <property type="entry name" value="PECTINESTERASE_2"/>
    <property type="match status" value="1"/>
</dbReference>
<comment type="catalytic activity">
    <reaction evidence="10 12">
        <text>[(1-&gt;4)-alpha-D-galacturonosyl methyl ester](n) + n H2O = [(1-&gt;4)-alpha-D-galacturonosyl](n) + n methanol + n H(+)</text>
        <dbReference type="Rhea" id="RHEA:22380"/>
        <dbReference type="Rhea" id="RHEA-COMP:14570"/>
        <dbReference type="Rhea" id="RHEA-COMP:14573"/>
        <dbReference type="ChEBI" id="CHEBI:15377"/>
        <dbReference type="ChEBI" id="CHEBI:15378"/>
        <dbReference type="ChEBI" id="CHEBI:17790"/>
        <dbReference type="ChEBI" id="CHEBI:140522"/>
        <dbReference type="ChEBI" id="CHEBI:140523"/>
        <dbReference type="EC" id="3.1.1.11"/>
    </reaction>
</comment>
<evidence type="ECO:0000256" key="7">
    <source>
        <dbReference type="ARBA" id="ARBA00022729"/>
    </source>
</evidence>
<keyword evidence="8 12" id="KW-0378">Hydrolase</keyword>
<keyword evidence="7 12" id="KW-0732">Signal</keyword>
<comment type="pathway">
    <text evidence="3 12">Glycan metabolism; pectin degradation; 2-dehydro-3-deoxy-D-gluconate from pectin: step 1/5.</text>
</comment>
<organism evidence="14 15">
    <name type="scientific">Ceratopteris richardii</name>
    <name type="common">Triangle waterfern</name>
    <dbReference type="NCBI Taxonomy" id="49495"/>
    <lineage>
        <taxon>Eukaryota</taxon>
        <taxon>Viridiplantae</taxon>
        <taxon>Streptophyta</taxon>
        <taxon>Embryophyta</taxon>
        <taxon>Tracheophyta</taxon>
        <taxon>Polypodiopsida</taxon>
        <taxon>Polypodiidae</taxon>
        <taxon>Polypodiales</taxon>
        <taxon>Pteridineae</taxon>
        <taxon>Pteridaceae</taxon>
        <taxon>Parkerioideae</taxon>
        <taxon>Ceratopteris</taxon>
    </lineage>
</organism>
<dbReference type="SUPFAM" id="SSF51126">
    <property type="entry name" value="Pectin lyase-like"/>
    <property type="match status" value="1"/>
</dbReference>
<proteinExistence type="inferred from homology"/>
<dbReference type="InterPro" id="IPR000070">
    <property type="entry name" value="Pectinesterase_cat"/>
</dbReference>
<dbReference type="PANTHER" id="PTHR31321:SF57">
    <property type="entry name" value="PECTINESTERASE 53-RELATED"/>
    <property type="match status" value="1"/>
</dbReference>
<evidence type="ECO:0000256" key="11">
    <source>
        <dbReference type="PROSITE-ProRule" id="PRU10040"/>
    </source>
</evidence>
<dbReference type="Proteomes" id="UP000825935">
    <property type="component" value="Chromosome 14"/>
</dbReference>
<evidence type="ECO:0000256" key="3">
    <source>
        <dbReference type="ARBA" id="ARBA00005184"/>
    </source>
</evidence>
<keyword evidence="6" id="KW-0964">Secreted</keyword>
<dbReference type="FunFam" id="2.160.20.10:FF:000008">
    <property type="entry name" value="Pectinesterase"/>
    <property type="match status" value="1"/>
</dbReference>
<evidence type="ECO:0000313" key="14">
    <source>
        <dbReference type="EMBL" id="KAH7415828.1"/>
    </source>
</evidence>
<keyword evidence="9 12" id="KW-0063">Aspartyl esterase</keyword>
<evidence type="ECO:0000256" key="1">
    <source>
        <dbReference type="ARBA" id="ARBA00004196"/>
    </source>
</evidence>
<evidence type="ECO:0000256" key="2">
    <source>
        <dbReference type="ARBA" id="ARBA00004613"/>
    </source>
</evidence>
<protein>
    <recommendedName>
        <fullName evidence="5 12">Pectinesterase</fullName>
        <ecNumber evidence="5 12">3.1.1.11</ecNumber>
    </recommendedName>
</protein>
<feature type="active site" evidence="11">
    <location>
        <position position="268"/>
    </location>
</feature>
<evidence type="ECO:0000256" key="10">
    <source>
        <dbReference type="ARBA" id="ARBA00047928"/>
    </source>
</evidence>
<dbReference type="Pfam" id="PF01095">
    <property type="entry name" value="Pectinesterase"/>
    <property type="match status" value="1"/>
</dbReference>
<evidence type="ECO:0000256" key="6">
    <source>
        <dbReference type="ARBA" id="ARBA00022525"/>
    </source>
</evidence>
<comment type="similarity">
    <text evidence="4">Belongs to the pectinesterase family.</text>
</comment>
<dbReference type="InterPro" id="IPR033131">
    <property type="entry name" value="Pectinesterase_Asp_AS"/>
</dbReference>
<feature type="chain" id="PRO_5035962466" description="Pectinesterase" evidence="12">
    <location>
        <begin position="23"/>
        <end position="407"/>
    </location>
</feature>
<dbReference type="EC" id="3.1.1.11" evidence="5 12"/>
<accession>A0A8T2TFM0</accession>
<name>A0A8T2TFM0_CERRI</name>
<dbReference type="InterPro" id="IPR011050">
    <property type="entry name" value="Pectin_lyase_fold/virulence"/>
</dbReference>
<dbReference type="Gene3D" id="2.160.20.10">
    <property type="entry name" value="Single-stranded right-handed beta-helix, Pectin lyase-like"/>
    <property type="match status" value="1"/>
</dbReference>
<evidence type="ECO:0000313" key="15">
    <source>
        <dbReference type="Proteomes" id="UP000825935"/>
    </source>
</evidence>
<dbReference type="PANTHER" id="PTHR31321">
    <property type="entry name" value="ACYL-COA THIOESTER HYDROLASE YBHC-RELATED"/>
    <property type="match status" value="1"/>
</dbReference>
<gene>
    <name evidence="14" type="ORF">KP509_14G062500</name>
</gene>
<evidence type="ECO:0000256" key="8">
    <source>
        <dbReference type="ARBA" id="ARBA00022801"/>
    </source>
</evidence>
<feature type="domain" description="Pectinesterase catalytic" evidence="13">
    <location>
        <begin position="109"/>
        <end position="399"/>
    </location>
</feature>
<dbReference type="GO" id="GO:0030599">
    <property type="term" value="F:pectinesterase activity"/>
    <property type="evidence" value="ECO:0007669"/>
    <property type="project" value="UniProtKB-UniRule"/>
</dbReference>
<dbReference type="AlphaFoldDB" id="A0A8T2TFM0"/>
<comment type="subcellular location">
    <subcellularLocation>
        <location evidence="1">Cell envelope</location>
    </subcellularLocation>
    <subcellularLocation>
        <location evidence="2">Secreted</location>
    </subcellularLocation>
</comment>
<evidence type="ECO:0000259" key="13">
    <source>
        <dbReference type="Pfam" id="PF01095"/>
    </source>
</evidence>
<dbReference type="GO" id="GO:0045490">
    <property type="term" value="P:pectin catabolic process"/>
    <property type="evidence" value="ECO:0007669"/>
    <property type="project" value="UniProtKB-UniRule"/>
</dbReference>
<keyword evidence="15" id="KW-1185">Reference proteome</keyword>
<dbReference type="InterPro" id="IPR012334">
    <property type="entry name" value="Pectin_lyas_fold"/>
</dbReference>
<feature type="signal peptide" evidence="12">
    <location>
        <begin position="1"/>
        <end position="22"/>
    </location>
</feature>
<dbReference type="GO" id="GO:0042545">
    <property type="term" value="P:cell wall modification"/>
    <property type="evidence" value="ECO:0007669"/>
    <property type="project" value="UniProtKB-UniRule"/>
</dbReference>
<evidence type="ECO:0000256" key="4">
    <source>
        <dbReference type="ARBA" id="ARBA00008891"/>
    </source>
</evidence>
<dbReference type="OrthoDB" id="2019149at2759"/>
<dbReference type="GO" id="GO:0005576">
    <property type="term" value="C:extracellular region"/>
    <property type="evidence" value="ECO:0007669"/>
    <property type="project" value="UniProtKB-SubCell"/>
</dbReference>
<reference evidence="14" key="1">
    <citation type="submission" date="2021-08" db="EMBL/GenBank/DDBJ databases">
        <title>WGS assembly of Ceratopteris richardii.</title>
        <authorList>
            <person name="Marchant D.B."/>
            <person name="Chen G."/>
            <person name="Jenkins J."/>
            <person name="Shu S."/>
            <person name="Leebens-Mack J."/>
            <person name="Grimwood J."/>
            <person name="Schmutz J."/>
            <person name="Soltis P."/>
            <person name="Soltis D."/>
            <person name="Chen Z.-H."/>
        </authorList>
    </citation>
    <scope>NUCLEOTIDE SEQUENCE</scope>
    <source>
        <strain evidence="14">Whitten #5841</strain>
        <tissue evidence="14">Leaf</tissue>
    </source>
</reference>
<evidence type="ECO:0000256" key="12">
    <source>
        <dbReference type="RuleBase" id="RU000589"/>
    </source>
</evidence>
<evidence type="ECO:0000256" key="9">
    <source>
        <dbReference type="ARBA" id="ARBA00023085"/>
    </source>
</evidence>
<sequence>MKRPHATTHLLLFVAAALYLFSSPIKVKCSLSTIKDDDDFGNWVQRIQDTCKVEPNEDNSDGYHLPDHPVAYDDHNVDNQVRELAMAEKQAISPNRKLGEVSKNRERMIVVAKDGSGDVETVQAAIDLVPKANKERIIIYVKRGIYSEKLVFPKSKPFITLKGEGSRLTFLQWGDIASDIGEDGDRLGTSASASVAVESDHFIALDISFKNTAPAPEGGEVGKQGVALRVQGDKAAFYRCRFYGAQDTLYDKAGRHYYYRCYIEGSIDFIFGNARSLYVECHIHSIATPWGAITAQKRIVPEVNTGFSFVYCVVTGSGEIYLGRAWGPYSRVVFAHTYFDDIIRPEAWNDFGIEANQKRVIYGEYRCFGPGADRTGRVPWSRTLGKGQALPFLSIGFVDGHDWIAKR</sequence>